<dbReference type="Proteomes" id="UP000073492">
    <property type="component" value="Unassembled WGS sequence"/>
</dbReference>
<dbReference type="GO" id="GO:0046982">
    <property type="term" value="F:protein heterodimerization activity"/>
    <property type="evidence" value="ECO:0007669"/>
    <property type="project" value="InterPro"/>
</dbReference>
<keyword evidence="1" id="KW-0862">Zinc</keyword>
<dbReference type="InterPro" id="IPR013088">
    <property type="entry name" value="Znf_NHR/GATA"/>
</dbReference>
<feature type="compositionally biased region" description="Low complexity" evidence="2">
    <location>
        <begin position="1186"/>
        <end position="1206"/>
    </location>
</feature>
<proteinExistence type="predicted"/>
<dbReference type="SMART" id="SM00401">
    <property type="entry name" value="ZnF_GATA"/>
    <property type="match status" value="1"/>
</dbReference>
<dbReference type="Pfam" id="PF10384">
    <property type="entry name" value="Scm3"/>
    <property type="match status" value="1"/>
</dbReference>
<reference evidence="5 6" key="1">
    <citation type="submission" date="2015-07" db="EMBL/GenBank/DDBJ databases">
        <title>Comparative genomics of the Sigatoka disease complex on banana suggests a link between parallel evolutionary changes in Pseudocercospora fijiensis and Pseudocercospora eumusae and increased virulence on the banana host.</title>
        <authorList>
            <person name="Chang T.-C."/>
            <person name="Salvucci A."/>
            <person name="Crous P.W."/>
            <person name="Stergiopoulos I."/>
        </authorList>
    </citation>
    <scope>NUCLEOTIDE SEQUENCE [LARGE SCALE GENOMIC DNA]</scope>
    <source>
        <strain evidence="5 6">CBS 116634</strain>
    </source>
</reference>
<feature type="compositionally biased region" description="Polar residues" evidence="2">
    <location>
        <begin position="785"/>
        <end position="795"/>
    </location>
</feature>
<dbReference type="STRING" id="113226.A0A139IJP4"/>
<dbReference type="PROSITE" id="PS50114">
    <property type="entry name" value="GATA_ZN_FINGER_2"/>
    <property type="match status" value="1"/>
</dbReference>
<dbReference type="SMART" id="SM00717">
    <property type="entry name" value="SANT"/>
    <property type="match status" value="3"/>
</dbReference>
<dbReference type="SUPFAM" id="SSF46689">
    <property type="entry name" value="Homeodomain-like"/>
    <property type="match status" value="1"/>
</dbReference>
<protein>
    <recommendedName>
        <fullName evidence="7">GATA-type domain-containing protein</fullName>
    </recommendedName>
</protein>
<comment type="caution">
    <text evidence="5">The sequence shown here is derived from an EMBL/GenBank/DDBJ whole genome shotgun (WGS) entry which is preliminary data.</text>
</comment>
<dbReference type="GO" id="GO:0006355">
    <property type="term" value="P:regulation of DNA-templated transcription"/>
    <property type="evidence" value="ECO:0007669"/>
    <property type="project" value="InterPro"/>
</dbReference>
<evidence type="ECO:0000256" key="1">
    <source>
        <dbReference type="PROSITE-ProRule" id="PRU00094"/>
    </source>
</evidence>
<dbReference type="InterPro" id="IPR018465">
    <property type="entry name" value="Scm3/HJURP"/>
</dbReference>
<dbReference type="CDD" id="cd00167">
    <property type="entry name" value="SANT"/>
    <property type="match status" value="1"/>
</dbReference>
<evidence type="ECO:0008006" key="7">
    <source>
        <dbReference type="Google" id="ProtNLM"/>
    </source>
</evidence>
<dbReference type="Gene3D" id="1.10.20.10">
    <property type="entry name" value="Histone, subunit A"/>
    <property type="match status" value="1"/>
</dbReference>
<dbReference type="GO" id="GO:0042393">
    <property type="term" value="F:histone binding"/>
    <property type="evidence" value="ECO:0007669"/>
    <property type="project" value="InterPro"/>
</dbReference>
<evidence type="ECO:0000313" key="5">
    <source>
        <dbReference type="EMBL" id="KXT14987.1"/>
    </source>
</evidence>
<dbReference type="Gene3D" id="3.30.50.10">
    <property type="entry name" value="Erythroid Transcription Factor GATA-1, subunit A"/>
    <property type="match status" value="1"/>
</dbReference>
<dbReference type="SUPFAM" id="SSF57716">
    <property type="entry name" value="Glucocorticoid receptor-like (DNA-binding domain)"/>
    <property type="match status" value="1"/>
</dbReference>
<gene>
    <name evidence="5" type="ORF">AC579_7742</name>
</gene>
<evidence type="ECO:0000259" key="4">
    <source>
        <dbReference type="PROSITE" id="PS50114"/>
    </source>
</evidence>
<dbReference type="InterPro" id="IPR009072">
    <property type="entry name" value="Histone-fold"/>
</dbReference>
<feature type="compositionally biased region" description="Basic residues" evidence="2">
    <location>
        <begin position="1020"/>
        <end position="1029"/>
    </location>
</feature>
<feature type="region of interest" description="Disordered" evidence="2">
    <location>
        <begin position="813"/>
        <end position="841"/>
    </location>
</feature>
<dbReference type="GO" id="GO:0043565">
    <property type="term" value="F:sequence-specific DNA binding"/>
    <property type="evidence" value="ECO:0007669"/>
    <property type="project" value="InterPro"/>
</dbReference>
<feature type="compositionally biased region" description="Low complexity" evidence="2">
    <location>
        <begin position="1055"/>
        <end position="1068"/>
    </location>
</feature>
<feature type="compositionally biased region" description="Basic and acidic residues" evidence="2">
    <location>
        <begin position="1119"/>
        <end position="1142"/>
    </location>
</feature>
<feature type="region of interest" description="Disordered" evidence="2">
    <location>
        <begin position="773"/>
        <end position="795"/>
    </location>
</feature>
<feature type="compositionally biased region" description="Basic and acidic residues" evidence="2">
    <location>
        <begin position="441"/>
        <end position="450"/>
    </location>
</feature>
<evidence type="ECO:0000313" key="6">
    <source>
        <dbReference type="Proteomes" id="UP000073492"/>
    </source>
</evidence>
<feature type="compositionally biased region" description="Basic residues" evidence="2">
    <location>
        <begin position="706"/>
        <end position="715"/>
    </location>
</feature>
<dbReference type="CDD" id="cd00202">
    <property type="entry name" value="ZnF_GATA"/>
    <property type="match status" value="1"/>
</dbReference>
<feature type="region of interest" description="Disordered" evidence="2">
    <location>
        <begin position="1165"/>
        <end position="1266"/>
    </location>
</feature>
<feature type="domain" description="GATA-type" evidence="4">
    <location>
        <begin position="356"/>
        <end position="413"/>
    </location>
</feature>
<dbReference type="GO" id="GO:0008270">
    <property type="term" value="F:zinc ion binding"/>
    <property type="evidence" value="ECO:0007669"/>
    <property type="project" value="UniProtKB-KW"/>
</dbReference>
<name>A0A139IJP4_9PEZI</name>
<feature type="compositionally biased region" description="Polar residues" evidence="2">
    <location>
        <begin position="716"/>
        <end position="727"/>
    </location>
</feature>
<feature type="region of interest" description="Disordered" evidence="2">
    <location>
        <begin position="706"/>
        <end position="727"/>
    </location>
</feature>
<keyword evidence="6" id="KW-1185">Reference proteome</keyword>
<keyword evidence="1" id="KW-0863">Zinc-finger</keyword>
<feature type="region of interest" description="Disordered" evidence="2">
    <location>
        <begin position="566"/>
        <end position="589"/>
    </location>
</feature>
<feature type="compositionally biased region" description="Polar residues" evidence="2">
    <location>
        <begin position="1075"/>
        <end position="1086"/>
    </location>
</feature>
<dbReference type="PANTHER" id="PTHR15992">
    <property type="entry name" value="HOLLIDAY JUNCTION RECOGNITION PROTEIN"/>
    <property type="match status" value="1"/>
</dbReference>
<evidence type="ECO:0000259" key="3">
    <source>
        <dbReference type="PROSITE" id="PS50090"/>
    </source>
</evidence>
<dbReference type="PANTHER" id="PTHR15992:SF5">
    <property type="entry name" value="HOLLIDAY JUNCTION RECOGNITION PROTEIN"/>
    <property type="match status" value="1"/>
</dbReference>
<dbReference type="InterPro" id="IPR000679">
    <property type="entry name" value="Znf_GATA"/>
</dbReference>
<accession>A0A139IJP4</accession>
<evidence type="ECO:0000256" key="2">
    <source>
        <dbReference type="SAM" id="MobiDB-lite"/>
    </source>
</evidence>
<feature type="region of interest" description="Disordered" evidence="2">
    <location>
        <begin position="1018"/>
        <end position="1145"/>
    </location>
</feature>
<feature type="region of interest" description="Disordered" evidence="2">
    <location>
        <begin position="264"/>
        <end position="333"/>
    </location>
</feature>
<dbReference type="EMBL" id="LFZO01000069">
    <property type="protein sequence ID" value="KXT14987.1"/>
    <property type="molecule type" value="Genomic_DNA"/>
</dbReference>
<feature type="domain" description="Myb-like" evidence="3">
    <location>
        <begin position="488"/>
        <end position="538"/>
    </location>
</feature>
<organism evidence="5 6">
    <name type="scientific">Pseudocercospora musae</name>
    <dbReference type="NCBI Taxonomy" id="113226"/>
    <lineage>
        <taxon>Eukaryota</taxon>
        <taxon>Fungi</taxon>
        <taxon>Dikarya</taxon>
        <taxon>Ascomycota</taxon>
        <taxon>Pezizomycotina</taxon>
        <taxon>Dothideomycetes</taxon>
        <taxon>Dothideomycetidae</taxon>
        <taxon>Mycosphaerellales</taxon>
        <taxon>Mycosphaerellaceae</taxon>
        <taxon>Pseudocercospora</taxon>
    </lineage>
</organism>
<keyword evidence="1" id="KW-0479">Metal-binding</keyword>
<dbReference type="Pfam" id="PF00320">
    <property type="entry name" value="GATA"/>
    <property type="match status" value="1"/>
</dbReference>
<dbReference type="InterPro" id="IPR001005">
    <property type="entry name" value="SANT/Myb"/>
</dbReference>
<feature type="region of interest" description="Disordered" evidence="2">
    <location>
        <begin position="109"/>
        <end position="144"/>
    </location>
</feature>
<feature type="compositionally biased region" description="Low complexity" evidence="2">
    <location>
        <begin position="1237"/>
        <end position="1247"/>
    </location>
</feature>
<dbReference type="Gene3D" id="1.10.10.60">
    <property type="entry name" value="Homeodomain-like"/>
    <property type="match status" value="1"/>
</dbReference>
<feature type="region of interest" description="Disordered" evidence="2">
    <location>
        <begin position="435"/>
        <end position="456"/>
    </location>
</feature>
<sequence length="1266" mass="137899">MFCRRSVWRRQCPEHASVYDMAAYHLPSADDGHLENDRARNDQKLKSRFEHIFRKYEHDFTGVADEIDIHEGAIVVNNGHIEHMRSDVDPGRSASSRFLLETFQHNLENESEHASSGSDDDEHLEDSHESDGHITGGDGSGKAVNLRTHTLISNASQQDSLRALGSMKRPARLPRLAQLLVGDGTPDSPIAIGDDNAQAMLHESTHRSMSGAATPAAVLAEGLAQSAAAVHASDGRRAAIDPDTIQALGTSIADRLAQLMGSSKKASKAPKVQAQSSAANPLWNYPELPPAPKEKRKRSSSPALPTASSPPSAASGDKSLWSGEADPAAARKRRRRNLYAEVIEPPVRRFGANADAVEQKRCWNCSLTRSPNWIHGPHGQDLCASCGQYYQHHGRMKPFDSPTPPPPGTMESDMQVKEENEEPIMLVNQAMAVEEAQPGAERQDDERQLEPKLSSFGRRCSPPPSMLCSNSSVSYAANTSRPMIRARLPKQVRLRWTAEENARMIKLKEADDLSWEEISEHFPNRSAGSLQVHYSSHLKSQKSESRDLFDRHVATDEHITDGIAIEDSTVEGSVTEEASTEDAPESPQIAGWGEQHDALLLELIEDQGLGWHEVATLLPGGDVEAVKRRYEVITDDNYEQSTTNAVLDRAFSPPLEVPQSPSRWYAPEEDELISRLVDQGLTWYDMAKHFHGRAPGSLHKRYTTKLKASHTRTRRSLPTASLSGLQSSATPLLRRALRNNLRRQSDRLVQYQPDGESQGTQAAVAVDHEHVSGVLEPTPEPPPNQDQQRTPQLESLAPSQQLEEELLRSSIFSSDGQSAVAPPKIDDEPSHSPTPESGAEHASEDVAVLLHNFDSDTSLDDIFPSSQPKHVDLAIRSCQPSTFTVVEKHFPAEKLYAASSSLNGATDLQGAIDEQAATTSSIDGLVLTLRPASVTAGSDASSMVYGMQSHAGRGALVADPAQHLDEGIETRTPTSDFTAPRKALCTTSNSAQIGVEMHSPNSEPPALSDLSFSQVSRMKGWPKGKKRGSNTKSTTGIEMPMAMEDHVTGSDEGPESTILTTESSTSPLQAGDGTEASTNDLPSNGASAFGDKTTNLERPRSRHVTFNPEVIVTTPIETTKPRSTDTQKARTSDLHQRSEAAGKRRSVRLSLNSLVSADLAHDPLSSPVTIETCTDRTGSRGRANTSRGKSSASSSSSPLYVTPSRSTSNYKTPKTSGLRRLADFKSHTTPRRRSTPISNRSGNISSRRFVETPVRLTSDTDEDELA</sequence>
<dbReference type="GO" id="GO:0005634">
    <property type="term" value="C:nucleus"/>
    <property type="evidence" value="ECO:0007669"/>
    <property type="project" value="InterPro"/>
</dbReference>
<dbReference type="PROSITE" id="PS50090">
    <property type="entry name" value="MYB_LIKE"/>
    <property type="match status" value="1"/>
</dbReference>
<feature type="compositionally biased region" description="Low complexity" evidence="2">
    <location>
        <begin position="300"/>
        <end position="315"/>
    </location>
</feature>
<dbReference type="AlphaFoldDB" id="A0A139IJP4"/>
<dbReference type="OrthoDB" id="2420608at2759"/>
<dbReference type="InterPro" id="IPR009057">
    <property type="entry name" value="Homeodomain-like_sf"/>
</dbReference>
<dbReference type="Pfam" id="PF13921">
    <property type="entry name" value="Myb_DNA-bind_6"/>
    <property type="match status" value="1"/>
</dbReference>